<comment type="caution">
    <text evidence="4">The sequence shown here is derived from an EMBL/GenBank/DDBJ whole genome shotgun (WGS) entry which is preliminary data.</text>
</comment>
<evidence type="ECO:0000313" key="5">
    <source>
        <dbReference type="Proteomes" id="UP000601435"/>
    </source>
</evidence>
<keyword evidence="5" id="KW-1185">Reference proteome</keyword>
<dbReference type="Gene3D" id="1.10.443.10">
    <property type="entry name" value="Intergrase catalytic core"/>
    <property type="match status" value="1"/>
</dbReference>
<dbReference type="GO" id="GO:0006310">
    <property type="term" value="P:DNA recombination"/>
    <property type="evidence" value="ECO:0007669"/>
    <property type="project" value="UniProtKB-KW"/>
</dbReference>
<dbReference type="GO" id="GO:0015074">
    <property type="term" value="P:DNA integration"/>
    <property type="evidence" value="ECO:0007669"/>
    <property type="project" value="InterPro"/>
</dbReference>
<dbReference type="InterPro" id="IPR013762">
    <property type="entry name" value="Integrase-like_cat_sf"/>
</dbReference>
<gene>
    <name evidence="4" type="ORF">SNEC2469_LOCUS32779</name>
</gene>
<sequence>ESDDEVEARRAAGRRGPLRRKSAVQAEGAAYVELHEDQLKPFDGNTGAKVEDWIEENLTGYHADSTTKQYEGVYHKWRTWAARQGWATEFLDKSEATEANEDKLLGFLGYLGWLGSSVATLKQAVFAIKDGHKRGGQGDPLEKMFRLWLGVTPEMMKWIARSLDPGPEASAEEVFDAAMMVAAMMTAWFFMLRAKEYCESNGVDYAMVLRGADLKIEVDAEGQVCSVTLQFRKTKTDQEAFGTCKTMYTSNVEDLCVVRALEAFRRVAPQRFGAGSEALKPLFRCANGQMLKRTQVQNLLQRAAAATGLPPDRFMSHSLRIGGASALFQATGEIELVKRTGRWSSAAVQRHLHDGEVALRDVARKMATVEQKIHYT</sequence>
<dbReference type="InterPro" id="IPR011010">
    <property type="entry name" value="DNA_brk_join_enz"/>
</dbReference>
<dbReference type="EMBL" id="CAJNJA010084070">
    <property type="protein sequence ID" value="CAE7936392.1"/>
    <property type="molecule type" value="Genomic_DNA"/>
</dbReference>
<dbReference type="OrthoDB" id="443399at2759"/>
<dbReference type="PANTHER" id="PTHR34605">
    <property type="entry name" value="PHAGE_INTEGRASE DOMAIN-CONTAINING PROTEIN"/>
    <property type="match status" value="1"/>
</dbReference>
<dbReference type="SUPFAM" id="SSF47823">
    <property type="entry name" value="lambda integrase-like, N-terminal domain"/>
    <property type="match status" value="1"/>
</dbReference>
<dbReference type="GO" id="GO:0003677">
    <property type="term" value="F:DNA binding"/>
    <property type="evidence" value="ECO:0007669"/>
    <property type="project" value="UniProtKB-KW"/>
</dbReference>
<evidence type="ECO:0008006" key="6">
    <source>
        <dbReference type="Google" id="ProtNLM"/>
    </source>
</evidence>
<evidence type="ECO:0000256" key="1">
    <source>
        <dbReference type="ARBA" id="ARBA00023125"/>
    </source>
</evidence>
<feature type="region of interest" description="Disordered" evidence="3">
    <location>
        <begin position="1"/>
        <end position="21"/>
    </location>
</feature>
<dbReference type="SUPFAM" id="SSF56349">
    <property type="entry name" value="DNA breaking-rejoining enzymes"/>
    <property type="match status" value="1"/>
</dbReference>
<proteinExistence type="predicted"/>
<organism evidence="4 5">
    <name type="scientific">Symbiodinium necroappetens</name>
    <dbReference type="NCBI Taxonomy" id="1628268"/>
    <lineage>
        <taxon>Eukaryota</taxon>
        <taxon>Sar</taxon>
        <taxon>Alveolata</taxon>
        <taxon>Dinophyceae</taxon>
        <taxon>Suessiales</taxon>
        <taxon>Symbiodiniaceae</taxon>
        <taxon>Symbiodinium</taxon>
    </lineage>
</organism>
<keyword evidence="2" id="KW-0233">DNA recombination</keyword>
<dbReference type="PANTHER" id="PTHR34605:SF4">
    <property type="entry name" value="DNA ADENINE METHYLTRANSFERASE"/>
    <property type="match status" value="1"/>
</dbReference>
<feature type="non-terminal residue" evidence="4">
    <location>
        <position position="1"/>
    </location>
</feature>
<dbReference type="InterPro" id="IPR010998">
    <property type="entry name" value="Integrase_recombinase_N"/>
</dbReference>
<protein>
    <recommendedName>
        <fullName evidence="6">Tyr recombinase domain-containing protein</fullName>
    </recommendedName>
</protein>
<dbReference type="Proteomes" id="UP000601435">
    <property type="component" value="Unassembled WGS sequence"/>
</dbReference>
<dbReference type="Gene3D" id="1.10.150.130">
    <property type="match status" value="1"/>
</dbReference>
<evidence type="ECO:0000313" key="4">
    <source>
        <dbReference type="EMBL" id="CAE7936392.1"/>
    </source>
</evidence>
<feature type="compositionally biased region" description="Basic residues" evidence="3">
    <location>
        <begin position="11"/>
        <end position="21"/>
    </location>
</feature>
<keyword evidence="1" id="KW-0238">DNA-binding</keyword>
<evidence type="ECO:0000256" key="3">
    <source>
        <dbReference type="SAM" id="MobiDB-lite"/>
    </source>
</evidence>
<accession>A0A813BZP2</accession>
<dbReference type="InterPro" id="IPR052925">
    <property type="entry name" value="Phage_Integrase-like_Recomb"/>
</dbReference>
<name>A0A813BZP2_9DINO</name>
<dbReference type="AlphaFoldDB" id="A0A813BZP2"/>
<reference evidence="4" key="1">
    <citation type="submission" date="2021-02" db="EMBL/GenBank/DDBJ databases">
        <authorList>
            <person name="Dougan E. K."/>
            <person name="Rhodes N."/>
            <person name="Thang M."/>
            <person name="Chan C."/>
        </authorList>
    </citation>
    <scope>NUCLEOTIDE SEQUENCE</scope>
</reference>
<evidence type="ECO:0000256" key="2">
    <source>
        <dbReference type="ARBA" id="ARBA00023172"/>
    </source>
</evidence>